<dbReference type="PANTHER" id="PTHR32089">
    <property type="entry name" value="METHYL-ACCEPTING CHEMOTAXIS PROTEIN MCPB"/>
    <property type="match status" value="1"/>
</dbReference>
<feature type="transmembrane region" description="Helical" evidence="5">
    <location>
        <begin position="202"/>
        <end position="223"/>
    </location>
</feature>
<keyword evidence="5" id="KW-0472">Membrane</keyword>
<evidence type="ECO:0000256" key="2">
    <source>
        <dbReference type="ARBA" id="ARBA00023224"/>
    </source>
</evidence>
<dbReference type="PANTHER" id="PTHR32089:SF112">
    <property type="entry name" value="LYSOZYME-LIKE PROTEIN-RELATED"/>
    <property type="match status" value="1"/>
</dbReference>
<dbReference type="InterPro" id="IPR004089">
    <property type="entry name" value="MCPsignal_dom"/>
</dbReference>
<dbReference type="SMART" id="SM00283">
    <property type="entry name" value="MA"/>
    <property type="match status" value="1"/>
</dbReference>
<comment type="caution">
    <text evidence="7">The sequence shown here is derived from an EMBL/GenBank/DDBJ whole genome shotgun (WGS) entry which is preliminary data.</text>
</comment>
<dbReference type="Pfam" id="PF00015">
    <property type="entry name" value="MCPsignal"/>
    <property type="match status" value="1"/>
</dbReference>
<name>A0A4R7B1D4_9NEIS</name>
<protein>
    <submittedName>
        <fullName evidence="7">Methyl-accepting chemotaxis protein</fullName>
    </submittedName>
</protein>
<evidence type="ECO:0000313" key="7">
    <source>
        <dbReference type="EMBL" id="TDR73311.1"/>
    </source>
</evidence>
<dbReference type="GO" id="GO:0007165">
    <property type="term" value="P:signal transduction"/>
    <property type="evidence" value="ECO:0007669"/>
    <property type="project" value="UniProtKB-KW"/>
</dbReference>
<dbReference type="Proteomes" id="UP000295611">
    <property type="component" value="Unassembled WGS sequence"/>
</dbReference>
<evidence type="ECO:0000256" key="5">
    <source>
        <dbReference type="SAM" id="Phobius"/>
    </source>
</evidence>
<dbReference type="GO" id="GO:0004888">
    <property type="term" value="F:transmembrane signaling receptor activity"/>
    <property type="evidence" value="ECO:0007669"/>
    <property type="project" value="InterPro"/>
</dbReference>
<evidence type="ECO:0000259" key="6">
    <source>
        <dbReference type="PROSITE" id="PS50111"/>
    </source>
</evidence>
<evidence type="ECO:0000256" key="1">
    <source>
        <dbReference type="ARBA" id="ARBA00004370"/>
    </source>
</evidence>
<comment type="similarity">
    <text evidence="3">Belongs to the methyl-accepting chemotaxis (MCP) protein family.</text>
</comment>
<organism evidence="7 8">
    <name type="scientific">Paludibacterium purpuratum</name>
    <dbReference type="NCBI Taxonomy" id="1144873"/>
    <lineage>
        <taxon>Bacteria</taxon>
        <taxon>Pseudomonadati</taxon>
        <taxon>Pseudomonadota</taxon>
        <taxon>Betaproteobacteria</taxon>
        <taxon>Neisseriales</taxon>
        <taxon>Chromobacteriaceae</taxon>
        <taxon>Paludibacterium</taxon>
    </lineage>
</organism>
<keyword evidence="8" id="KW-1185">Reference proteome</keyword>
<evidence type="ECO:0000313" key="8">
    <source>
        <dbReference type="Proteomes" id="UP000295611"/>
    </source>
</evidence>
<feature type="transmembrane region" description="Helical" evidence="5">
    <location>
        <begin position="20"/>
        <end position="41"/>
    </location>
</feature>
<reference evidence="7 8" key="1">
    <citation type="submission" date="2019-03" db="EMBL/GenBank/DDBJ databases">
        <title>Genomic Encyclopedia of Type Strains, Phase III (KMG-III): the genomes of soil and plant-associated and newly described type strains.</title>
        <authorList>
            <person name="Whitman W."/>
        </authorList>
    </citation>
    <scope>NUCLEOTIDE SEQUENCE [LARGE SCALE GENOMIC DNA]</scope>
    <source>
        <strain evidence="7 8">CECT 8976</strain>
    </source>
</reference>
<dbReference type="CDD" id="cd11386">
    <property type="entry name" value="MCP_signal"/>
    <property type="match status" value="1"/>
</dbReference>
<dbReference type="GO" id="GO:0006935">
    <property type="term" value="P:chemotaxis"/>
    <property type="evidence" value="ECO:0007669"/>
    <property type="project" value="InterPro"/>
</dbReference>
<proteinExistence type="inferred from homology"/>
<dbReference type="PROSITE" id="PS50111">
    <property type="entry name" value="CHEMOTAXIS_TRANSDUC_2"/>
    <property type="match status" value="1"/>
</dbReference>
<gene>
    <name evidence="7" type="ORF">DFP86_11472</name>
</gene>
<keyword evidence="2 4" id="KW-0807">Transducer</keyword>
<dbReference type="SUPFAM" id="SSF58104">
    <property type="entry name" value="Methyl-accepting chemotaxis protein (MCP) signaling domain"/>
    <property type="match status" value="1"/>
</dbReference>
<evidence type="ECO:0000256" key="3">
    <source>
        <dbReference type="ARBA" id="ARBA00029447"/>
    </source>
</evidence>
<comment type="subcellular location">
    <subcellularLocation>
        <location evidence="1">Membrane</location>
    </subcellularLocation>
</comment>
<accession>A0A4R7B1D4</accession>
<evidence type="ECO:0000256" key="4">
    <source>
        <dbReference type="PROSITE-ProRule" id="PRU00284"/>
    </source>
</evidence>
<dbReference type="AlphaFoldDB" id="A0A4R7B1D4"/>
<dbReference type="GO" id="GO:0016020">
    <property type="term" value="C:membrane"/>
    <property type="evidence" value="ECO:0007669"/>
    <property type="project" value="UniProtKB-SubCell"/>
</dbReference>
<dbReference type="EMBL" id="SNZP01000014">
    <property type="protein sequence ID" value="TDR73311.1"/>
    <property type="molecule type" value="Genomic_DNA"/>
</dbReference>
<dbReference type="Gene3D" id="1.10.287.950">
    <property type="entry name" value="Methyl-accepting chemotaxis protein"/>
    <property type="match status" value="1"/>
</dbReference>
<keyword evidence="5" id="KW-0812">Transmembrane</keyword>
<feature type="domain" description="Methyl-accepting transducer" evidence="6">
    <location>
        <begin position="287"/>
        <end position="523"/>
    </location>
</feature>
<dbReference type="InterPro" id="IPR004090">
    <property type="entry name" value="Chemotax_Me-accpt_rcpt"/>
</dbReference>
<keyword evidence="5" id="KW-1133">Transmembrane helix</keyword>
<sequence>MPPFQHSGVAMTHQGRSLKLAHRFAILLAVFALGFAVYGVWSFKTLNDLKVNGPLYNRIEQSKDLVADVQPPPENIIESYLTTFQLAETTDPDQQNRLIHKIEAQKKRYESRYAYWKSQALDDDLQQSFLKESHESVEDFYDQVFNQLIPAVQKGDKDGIASVMPLIKAAYESHQQTIDKVVGLVDKKTAADEASAQSKISMATWLMLATLLAAMAAGTIVAARLARRLTRSLGGEPEFAAQMARAIANGDLSADIVLRPGDDDSLLAALAAMQRALRQLIGEIQSAAEQSLHAARDLSAAAEQVSSRARDQSEAASAVAASVEQVSVSINHVAESAESAHGVALDTGELSVQGGRLFHDTTDEINQVAGEVHRSTGMIHELGAQSDRISSIINVIKEIADQTNLLALNAAIEAARAGEAGRGFAVVADEVRKLAEKTAGATQEIGAMIGAIQQGTQNAVAGMTAGSDKVQNGVAMAERAGAAMAQIEGGVRQVLTAVAEISSALGEQRSASHDIADNVEKIARMTEENSQAVVSVSNAADNLIELASSLRAKAGHFRL</sequence>
<dbReference type="FunFam" id="1.10.287.950:FF:000001">
    <property type="entry name" value="Methyl-accepting chemotaxis sensory transducer"/>
    <property type="match status" value="1"/>
</dbReference>
<dbReference type="PRINTS" id="PR00260">
    <property type="entry name" value="CHEMTRNSDUCR"/>
</dbReference>